<dbReference type="AlphaFoldDB" id="A0AAE3H6T6"/>
<dbReference type="Proteomes" id="UP001204144">
    <property type="component" value="Unassembled WGS sequence"/>
</dbReference>
<sequence>MTKINQLRLEFEEKLKRDWDSKWNVVCKYDEGKINRKAKFYEALAADISGATNISVSRDTVQRFNKGDGGDSKASLEAYARYIGYKSWEDFEGLNEKDNQNKVKLKWFLGIVIMTLIAASFYVFLFQPHRQKKEILKVIENANRIQFQVFKRLDLKDSVKIDSFYTRTGSARKSIITLMKESQNGNRRIDVPTDNPSYYTIHEKRVVEININHAIVKTKEHWFLKWYDTGIKKYKVSYDHLNEQIYQLINIDGVWKIENNFYEGKATNIDF</sequence>
<accession>A0AAE3H6T6</accession>
<proteinExistence type="predicted"/>
<keyword evidence="1" id="KW-0472">Membrane</keyword>
<dbReference type="EMBL" id="RJUF01000056">
    <property type="protein sequence ID" value="MCP9764055.1"/>
    <property type="molecule type" value="Genomic_DNA"/>
</dbReference>
<evidence type="ECO:0000313" key="3">
    <source>
        <dbReference type="Proteomes" id="UP001204144"/>
    </source>
</evidence>
<feature type="transmembrane region" description="Helical" evidence="1">
    <location>
        <begin position="107"/>
        <end position="126"/>
    </location>
</feature>
<name>A0AAE3H6T6_9BACT</name>
<keyword evidence="1" id="KW-0812">Transmembrane</keyword>
<keyword evidence="3" id="KW-1185">Reference proteome</keyword>
<reference evidence="2 3" key="1">
    <citation type="submission" date="2018-11" db="EMBL/GenBank/DDBJ databases">
        <title>Novel bacteria species description.</title>
        <authorList>
            <person name="Han J.-H."/>
        </authorList>
    </citation>
    <scope>NUCLEOTIDE SEQUENCE [LARGE SCALE GENOMIC DNA]</scope>
    <source>
        <strain evidence="2 3">KCTC23259</strain>
    </source>
</reference>
<evidence type="ECO:0000313" key="2">
    <source>
        <dbReference type="EMBL" id="MCP9764055.1"/>
    </source>
</evidence>
<evidence type="ECO:0000256" key="1">
    <source>
        <dbReference type="SAM" id="Phobius"/>
    </source>
</evidence>
<dbReference type="RefSeq" id="WP_255037815.1">
    <property type="nucleotide sequence ID" value="NZ_RJUF01000056.1"/>
</dbReference>
<gene>
    <name evidence="2" type="ORF">EGI31_13950</name>
</gene>
<organism evidence="2 3">
    <name type="scientific">Lacihabitans soyangensis</name>
    <dbReference type="NCBI Taxonomy" id="869394"/>
    <lineage>
        <taxon>Bacteria</taxon>
        <taxon>Pseudomonadati</taxon>
        <taxon>Bacteroidota</taxon>
        <taxon>Cytophagia</taxon>
        <taxon>Cytophagales</taxon>
        <taxon>Leadbetterellaceae</taxon>
        <taxon>Lacihabitans</taxon>
    </lineage>
</organism>
<comment type="caution">
    <text evidence="2">The sequence shown here is derived from an EMBL/GenBank/DDBJ whole genome shotgun (WGS) entry which is preliminary data.</text>
</comment>
<keyword evidence="1" id="KW-1133">Transmembrane helix</keyword>
<protein>
    <submittedName>
        <fullName evidence="2">Uncharacterized protein</fullName>
    </submittedName>
</protein>